<sequence>MPYILYHWKMAISESSNLPTAFDPAVAKSDEEAKKSPPHSQQNLLGMFV</sequence>
<evidence type="ECO:0000256" key="1">
    <source>
        <dbReference type="SAM" id="MobiDB-lite"/>
    </source>
</evidence>
<protein>
    <submittedName>
        <fullName evidence="2">Uncharacterized protein</fullName>
    </submittedName>
</protein>
<reference evidence="2 3" key="1">
    <citation type="submission" date="2020-04" db="EMBL/GenBank/DDBJ databases">
        <title>Molecular characterization of pseudomonads from Agaricus bisporus reveal novel blotch 2 pathogens in Western Europe.</title>
        <authorList>
            <person name="Taparia T."/>
            <person name="Krijger M."/>
            <person name="Haynes E."/>
            <person name="Elpinstone J.G."/>
            <person name="Noble R."/>
            <person name="Van Der Wolf J."/>
        </authorList>
    </citation>
    <scope>NUCLEOTIDE SEQUENCE [LARGE SCALE GENOMIC DNA]</scope>
    <source>
        <strain evidence="2 3">IPO3737</strain>
    </source>
</reference>
<dbReference type="EMBL" id="JACAQD010000108">
    <property type="protein sequence ID" value="NWC37529.1"/>
    <property type="molecule type" value="Genomic_DNA"/>
</dbReference>
<dbReference type="RefSeq" id="WP_177063831.1">
    <property type="nucleotide sequence ID" value="NZ_JACAPS010000105.1"/>
</dbReference>
<evidence type="ECO:0000313" key="3">
    <source>
        <dbReference type="Proteomes" id="UP000520592"/>
    </source>
</evidence>
<feature type="region of interest" description="Disordered" evidence="1">
    <location>
        <begin position="28"/>
        <end position="49"/>
    </location>
</feature>
<dbReference type="AlphaFoldDB" id="A0A7Y7YKK3"/>
<accession>A0A7Y7YKK3</accession>
<proteinExistence type="predicted"/>
<organism evidence="2 3">
    <name type="scientific">Pseudomonas gingeri</name>
    <dbReference type="NCBI Taxonomy" id="117681"/>
    <lineage>
        <taxon>Bacteria</taxon>
        <taxon>Pseudomonadati</taxon>
        <taxon>Pseudomonadota</taxon>
        <taxon>Gammaproteobacteria</taxon>
        <taxon>Pseudomonadales</taxon>
        <taxon>Pseudomonadaceae</taxon>
        <taxon>Pseudomonas</taxon>
    </lineage>
</organism>
<evidence type="ECO:0000313" key="2">
    <source>
        <dbReference type="EMBL" id="NWC37529.1"/>
    </source>
</evidence>
<feature type="compositionally biased region" description="Polar residues" evidence="1">
    <location>
        <begin position="38"/>
        <end position="49"/>
    </location>
</feature>
<comment type="caution">
    <text evidence="2">The sequence shown here is derived from an EMBL/GenBank/DDBJ whole genome shotgun (WGS) entry which is preliminary data.</text>
</comment>
<name>A0A7Y7YKK3_9PSED</name>
<dbReference type="Proteomes" id="UP000520592">
    <property type="component" value="Unassembled WGS sequence"/>
</dbReference>
<gene>
    <name evidence="2" type="ORF">HX876_34890</name>
</gene>